<proteinExistence type="predicted"/>
<accession>A0ABV6BA81</accession>
<comment type="caution">
    <text evidence="1">The sequence shown here is derived from an EMBL/GenBank/DDBJ whole genome shotgun (WGS) entry which is preliminary data.</text>
</comment>
<protein>
    <submittedName>
        <fullName evidence="1">Uncharacterized protein</fullName>
    </submittedName>
</protein>
<gene>
    <name evidence="1" type="ORF">ACFFJP_05730</name>
</gene>
<keyword evidence="2" id="KW-1185">Reference proteome</keyword>
<reference evidence="1 2" key="1">
    <citation type="submission" date="2024-09" db="EMBL/GenBank/DDBJ databases">
        <authorList>
            <person name="Sun Q."/>
            <person name="Mori K."/>
        </authorList>
    </citation>
    <scope>NUCLEOTIDE SEQUENCE [LARGE SCALE GENOMIC DNA]</scope>
    <source>
        <strain evidence="1 2">KCTC 23315</strain>
    </source>
</reference>
<dbReference type="Proteomes" id="UP001589813">
    <property type="component" value="Unassembled WGS sequence"/>
</dbReference>
<evidence type="ECO:0000313" key="2">
    <source>
        <dbReference type="Proteomes" id="UP001589813"/>
    </source>
</evidence>
<name>A0ABV6BA81_9GAMM</name>
<dbReference type="RefSeq" id="WP_377241351.1">
    <property type="nucleotide sequence ID" value="NZ_JBHLXP010000001.1"/>
</dbReference>
<dbReference type="EMBL" id="JBHLXP010000001">
    <property type="protein sequence ID" value="MFC0047780.1"/>
    <property type="molecule type" value="Genomic_DNA"/>
</dbReference>
<organism evidence="1 2">
    <name type="scientific">Rheinheimera tilapiae</name>
    <dbReference type="NCBI Taxonomy" id="875043"/>
    <lineage>
        <taxon>Bacteria</taxon>
        <taxon>Pseudomonadati</taxon>
        <taxon>Pseudomonadota</taxon>
        <taxon>Gammaproteobacteria</taxon>
        <taxon>Chromatiales</taxon>
        <taxon>Chromatiaceae</taxon>
        <taxon>Rheinheimera</taxon>
    </lineage>
</organism>
<sequence>MNLEQQQNEQAEPELSFHLSNAFNELQAGARLLPDSDPRKTQLAALAGAVSSIREAA</sequence>
<evidence type="ECO:0000313" key="1">
    <source>
        <dbReference type="EMBL" id="MFC0047780.1"/>
    </source>
</evidence>